<reference evidence="2 3" key="1">
    <citation type="submission" date="2019-04" db="EMBL/GenBank/DDBJ databases">
        <title>Niastella caeni sp. nov., isolated from activated sludge.</title>
        <authorList>
            <person name="Sheng M."/>
        </authorList>
    </citation>
    <scope>NUCLEOTIDE SEQUENCE [LARGE SCALE GENOMIC DNA]</scope>
    <source>
        <strain evidence="2 3">HX-2-15</strain>
    </source>
</reference>
<accession>A0A4S8HFD6</accession>
<dbReference type="Proteomes" id="UP000306918">
    <property type="component" value="Unassembled WGS sequence"/>
</dbReference>
<name>A0A4S8HFD6_9BACT</name>
<evidence type="ECO:0000313" key="3">
    <source>
        <dbReference type="Proteomes" id="UP000306918"/>
    </source>
</evidence>
<dbReference type="EMBL" id="STFF01000009">
    <property type="protein sequence ID" value="THU33565.1"/>
    <property type="molecule type" value="Genomic_DNA"/>
</dbReference>
<keyword evidence="3" id="KW-1185">Reference proteome</keyword>
<feature type="transmembrane region" description="Helical" evidence="1">
    <location>
        <begin position="7"/>
        <end position="28"/>
    </location>
</feature>
<keyword evidence="1" id="KW-0472">Membrane</keyword>
<organism evidence="2 3">
    <name type="scientific">Niastella caeni</name>
    <dbReference type="NCBI Taxonomy" id="2569763"/>
    <lineage>
        <taxon>Bacteria</taxon>
        <taxon>Pseudomonadati</taxon>
        <taxon>Bacteroidota</taxon>
        <taxon>Chitinophagia</taxon>
        <taxon>Chitinophagales</taxon>
        <taxon>Chitinophagaceae</taxon>
        <taxon>Niastella</taxon>
    </lineage>
</organism>
<dbReference type="RefSeq" id="WP_136580053.1">
    <property type="nucleotide sequence ID" value="NZ_STFF01000009.1"/>
</dbReference>
<keyword evidence="1" id="KW-0812">Transmembrane</keyword>
<gene>
    <name evidence="2" type="ORF">FAM09_25810</name>
</gene>
<protein>
    <submittedName>
        <fullName evidence="2">Uncharacterized protein</fullName>
    </submittedName>
</protein>
<evidence type="ECO:0000313" key="2">
    <source>
        <dbReference type="EMBL" id="THU33565.1"/>
    </source>
</evidence>
<dbReference type="AlphaFoldDB" id="A0A4S8HFD6"/>
<feature type="transmembrane region" description="Helical" evidence="1">
    <location>
        <begin position="56"/>
        <end position="74"/>
    </location>
</feature>
<keyword evidence="1" id="KW-1133">Transmembrane helix</keyword>
<sequence>MITKKGLTYLLCFMGYLLIVLKGVPVLYNGKMFHINLFPSGNSSDIYYEFVDYRRFALYLIIWPVFCFIGYKIVDEIKINRDNKNKETS</sequence>
<comment type="caution">
    <text evidence="2">The sequence shown here is derived from an EMBL/GenBank/DDBJ whole genome shotgun (WGS) entry which is preliminary data.</text>
</comment>
<evidence type="ECO:0000256" key="1">
    <source>
        <dbReference type="SAM" id="Phobius"/>
    </source>
</evidence>
<proteinExistence type="predicted"/>